<keyword evidence="3" id="KW-0540">Nuclease</keyword>
<dbReference type="STRING" id="1045773.SAMN05216555_12124"/>
<keyword evidence="1" id="KW-0472">Membrane</keyword>
<organism evidence="3 4">
    <name type="scientific">Arthrobacter cupressi</name>
    <dbReference type="NCBI Taxonomy" id="1045773"/>
    <lineage>
        <taxon>Bacteria</taxon>
        <taxon>Bacillati</taxon>
        <taxon>Actinomycetota</taxon>
        <taxon>Actinomycetes</taxon>
        <taxon>Micrococcales</taxon>
        <taxon>Micrococcaceae</taxon>
        <taxon>Arthrobacter</taxon>
    </lineage>
</organism>
<evidence type="ECO:0000256" key="1">
    <source>
        <dbReference type="SAM" id="Phobius"/>
    </source>
</evidence>
<keyword evidence="1" id="KW-1133">Transmembrane helix</keyword>
<dbReference type="InterPro" id="IPR005135">
    <property type="entry name" value="Endo/exonuclease/phosphatase"/>
</dbReference>
<keyword evidence="1" id="KW-0812">Transmembrane</keyword>
<reference evidence="4" key="1">
    <citation type="submission" date="2016-10" db="EMBL/GenBank/DDBJ databases">
        <authorList>
            <person name="Varghese N."/>
            <person name="Submissions S."/>
        </authorList>
    </citation>
    <scope>NUCLEOTIDE SEQUENCE [LARGE SCALE GENOMIC DNA]</scope>
    <source>
        <strain evidence="4">CGMCC 1.10783</strain>
    </source>
</reference>
<dbReference type="AlphaFoldDB" id="A0A1G8XZK1"/>
<sequence length="345" mass="36818">MPRLGFMTLTAVRKPRSRRLTVLIVTLLLVVPVAVMSLLRALPVEWPTTAVQMLAFMPWVALPAAMAAGLSVFSRRRWLAVAASALLLAQVFWLFPLDFGRPAASTADSVVLPVMSLNSEYGQADADEVVRLVRENRVQLLAVQEHSASFELELARAGVGQLLPHRISSPTDDAAGSAVYSAFPLEAVGLIPDTPFHMPTVRVTATSGGLSASFELTNVHTLPPVDSRIAQWRHDLAAVGRVGARPGHRVLMGDFNASYDHREFQELLDGVSGTRPDGSKLVDAGIANNSRLLPTWPMEGMNLPGVVLDHIVTGADIGSSGYSVHRVPGSDHAAVIALLAVPAGG</sequence>
<dbReference type="Proteomes" id="UP000182130">
    <property type="component" value="Unassembled WGS sequence"/>
</dbReference>
<evidence type="ECO:0000313" key="4">
    <source>
        <dbReference type="Proteomes" id="UP000182130"/>
    </source>
</evidence>
<protein>
    <submittedName>
        <fullName evidence="3">Metal-dependent hydrolase, endonuclease/exonuclease/phosphatase family</fullName>
    </submittedName>
</protein>
<evidence type="ECO:0000259" key="2">
    <source>
        <dbReference type="Pfam" id="PF03372"/>
    </source>
</evidence>
<gene>
    <name evidence="3" type="ORF">SAMN05216555_12124</name>
</gene>
<dbReference type="GO" id="GO:0004519">
    <property type="term" value="F:endonuclease activity"/>
    <property type="evidence" value="ECO:0007669"/>
    <property type="project" value="UniProtKB-KW"/>
</dbReference>
<name>A0A1G8XZK1_9MICC</name>
<dbReference type="Gene3D" id="3.60.10.10">
    <property type="entry name" value="Endonuclease/exonuclease/phosphatase"/>
    <property type="match status" value="1"/>
</dbReference>
<dbReference type="InterPro" id="IPR036691">
    <property type="entry name" value="Endo/exonu/phosph_ase_sf"/>
</dbReference>
<proteinExistence type="predicted"/>
<dbReference type="GO" id="GO:0004527">
    <property type="term" value="F:exonuclease activity"/>
    <property type="evidence" value="ECO:0007669"/>
    <property type="project" value="UniProtKB-KW"/>
</dbReference>
<feature type="domain" description="Endonuclease/exonuclease/phosphatase" evidence="2">
    <location>
        <begin position="115"/>
        <end position="332"/>
    </location>
</feature>
<accession>A0A1G8XZK1</accession>
<keyword evidence="3" id="KW-0378">Hydrolase</keyword>
<evidence type="ECO:0000313" key="3">
    <source>
        <dbReference type="EMBL" id="SDJ95315.1"/>
    </source>
</evidence>
<dbReference type="EMBL" id="FNEI01000021">
    <property type="protein sequence ID" value="SDJ95315.1"/>
    <property type="molecule type" value="Genomic_DNA"/>
</dbReference>
<feature type="transmembrane region" description="Helical" evidence="1">
    <location>
        <begin position="51"/>
        <end position="73"/>
    </location>
</feature>
<feature type="transmembrane region" description="Helical" evidence="1">
    <location>
        <begin position="78"/>
        <end position="95"/>
    </location>
</feature>
<dbReference type="SUPFAM" id="SSF56219">
    <property type="entry name" value="DNase I-like"/>
    <property type="match status" value="1"/>
</dbReference>
<keyword evidence="3" id="KW-0269">Exonuclease</keyword>
<keyword evidence="3" id="KW-0255">Endonuclease</keyword>
<dbReference type="Pfam" id="PF03372">
    <property type="entry name" value="Exo_endo_phos"/>
    <property type="match status" value="1"/>
</dbReference>
<keyword evidence="4" id="KW-1185">Reference proteome</keyword>